<dbReference type="InterPro" id="IPR003846">
    <property type="entry name" value="SelO"/>
</dbReference>
<evidence type="ECO:0000256" key="2">
    <source>
        <dbReference type="ARBA" id="ARBA00022679"/>
    </source>
</evidence>
<feature type="active site" description="Proton acceptor" evidence="8">
    <location>
        <position position="275"/>
    </location>
</feature>
<dbReference type="EC" id="2.7.7.108" evidence="8"/>
<comment type="catalytic activity">
    <reaction evidence="8">
        <text>L-seryl-[protein] + ATP = 3-O-(5'-adenylyl)-L-seryl-[protein] + diphosphate</text>
        <dbReference type="Rhea" id="RHEA:58120"/>
        <dbReference type="Rhea" id="RHEA-COMP:9863"/>
        <dbReference type="Rhea" id="RHEA-COMP:15073"/>
        <dbReference type="ChEBI" id="CHEBI:29999"/>
        <dbReference type="ChEBI" id="CHEBI:30616"/>
        <dbReference type="ChEBI" id="CHEBI:33019"/>
        <dbReference type="ChEBI" id="CHEBI:142516"/>
        <dbReference type="EC" id="2.7.7.108"/>
    </reaction>
</comment>
<dbReference type="NCBIfam" id="NF000658">
    <property type="entry name" value="PRK00029.1"/>
    <property type="match status" value="1"/>
</dbReference>
<dbReference type="PANTHER" id="PTHR32057">
    <property type="entry name" value="PROTEIN ADENYLYLTRANSFERASE SELO, MITOCHONDRIAL"/>
    <property type="match status" value="1"/>
</dbReference>
<evidence type="ECO:0000256" key="4">
    <source>
        <dbReference type="ARBA" id="ARBA00022723"/>
    </source>
</evidence>
<accession>A0A160PK24</accession>
<feature type="binding site" evidence="8">
    <location>
        <position position="276"/>
    </location>
    <ligand>
        <name>Mg(2+)</name>
        <dbReference type="ChEBI" id="CHEBI:18420"/>
    </ligand>
</feature>
<dbReference type="EC" id="2.7.7.-" evidence="8"/>
<feature type="binding site" evidence="8">
    <location>
        <position position="136"/>
    </location>
    <ligand>
        <name>ATP</name>
        <dbReference type="ChEBI" id="CHEBI:30616"/>
    </ligand>
</feature>
<protein>
    <recommendedName>
        <fullName evidence="8">Protein nucleotidyltransferase YdiU</fullName>
        <ecNumber evidence="8">2.7.7.-</ecNumber>
    </recommendedName>
    <alternativeName>
        <fullName evidence="8">Protein adenylyltransferase YdiU</fullName>
        <ecNumber evidence="8">2.7.7.108</ecNumber>
    </alternativeName>
    <alternativeName>
        <fullName evidence="8">Protein uridylyltransferase YdiU</fullName>
        <ecNumber evidence="8">2.7.7.-</ecNumber>
    </alternativeName>
</protein>
<evidence type="ECO:0000256" key="6">
    <source>
        <dbReference type="ARBA" id="ARBA00022840"/>
    </source>
</evidence>
<dbReference type="AlphaFoldDB" id="A0A160PK24"/>
<keyword evidence="8" id="KW-0464">Manganese</keyword>
<comment type="cofactor">
    <cofactor evidence="8">
        <name>Mg(2+)</name>
        <dbReference type="ChEBI" id="CHEBI:18420"/>
    </cofactor>
    <cofactor evidence="8">
        <name>Mn(2+)</name>
        <dbReference type="ChEBI" id="CHEBI:29035"/>
    </cofactor>
</comment>
<reference evidence="9 10" key="1">
    <citation type="journal article" date="2016" name="Genome Announc.">
        <title>Complete Genome Sequence of Methylobacterium populi P-1M, Isolated from Pink-Pigmented Household Biofilm.</title>
        <authorList>
            <person name="Morohoshi T."/>
            <person name="Ikeda T."/>
        </authorList>
    </citation>
    <scope>NUCLEOTIDE SEQUENCE [LARGE SCALE GENOMIC DNA]</scope>
    <source>
        <strain evidence="9 10">P-1M</strain>
    </source>
</reference>
<comment type="catalytic activity">
    <reaction evidence="8">
        <text>L-histidyl-[protein] + UTP = N(tele)-(5'-uridylyl)-L-histidyl-[protein] + diphosphate</text>
        <dbReference type="Rhea" id="RHEA:83891"/>
        <dbReference type="Rhea" id="RHEA-COMP:9745"/>
        <dbReference type="Rhea" id="RHEA-COMP:20239"/>
        <dbReference type="ChEBI" id="CHEBI:29979"/>
        <dbReference type="ChEBI" id="CHEBI:33019"/>
        <dbReference type="ChEBI" id="CHEBI:46398"/>
        <dbReference type="ChEBI" id="CHEBI:233474"/>
    </reaction>
</comment>
<keyword evidence="3 8" id="KW-0548">Nucleotidyltransferase</keyword>
<dbReference type="GO" id="GO:0070733">
    <property type="term" value="F:AMPylase activity"/>
    <property type="evidence" value="ECO:0007669"/>
    <property type="project" value="UniProtKB-EC"/>
</dbReference>
<dbReference type="GO" id="GO:0030145">
    <property type="term" value="F:manganese ion binding"/>
    <property type="evidence" value="ECO:0007669"/>
    <property type="project" value="UniProtKB-UniRule"/>
</dbReference>
<evidence type="ECO:0000256" key="3">
    <source>
        <dbReference type="ARBA" id="ARBA00022695"/>
    </source>
</evidence>
<comment type="function">
    <text evidence="8">Nucleotidyltransferase involved in the post-translational modification of proteins. It can catalyze the addition of adenosine monophosphate (AMP) or uridine monophosphate (UMP) to a protein, resulting in modifications known as AMPylation and UMPylation.</text>
</comment>
<keyword evidence="2 8" id="KW-0808">Transferase</keyword>
<feature type="binding site" evidence="8">
    <location>
        <position position="199"/>
    </location>
    <ligand>
        <name>ATP</name>
        <dbReference type="ChEBI" id="CHEBI:30616"/>
    </ligand>
</feature>
<feature type="binding site" evidence="8">
    <location>
        <position position="116"/>
    </location>
    <ligand>
        <name>ATP</name>
        <dbReference type="ChEBI" id="CHEBI:30616"/>
    </ligand>
</feature>
<sequence>MGVSLAPVLTLFFDPFRAPSRAGTPMTVLFPFDNSYARLPDRFFARVAPTPVETPRLVRLNRALAIDLGLDPERLEGAEGVAVLAGQHVPEGAEPLAAAYAGHQFGQFVPQLGDGRAILLGEVVDRDGRRRDIQLKGSGPTPFSRRGDGRAALGPVLREYLVSEAMHALGIPTTRALAAVTTGERVIRETVLPGAVLTRVASSHIRVGSFQFFAARGDVEGLRLLADHAIARHDPAAADAGNPYRAFLEGVIRRQAELVARWLTVGFIHGVMNTDNMSIAGETIDYGPCAFLDTYDPATAFSSIDRHGRYAYGNQPRIALWNLTRLAEALLPLLSDDETQAVAEAEAALTGFAGLFEAAYHGGLNRKLGLATSRDGDTVLAGDLLKTMSENEADFTLTFRRLGDVVPEAGRDPEPAAVEAVRSLFIDPTAYDRWAERWNRRLAEEPGDAASRRLLMRTTNPAFIPRNHQVEAMIEAAVERQDFAPFETLLTVLARPYDDQPDFARYAEAPEGGGRGYRTFCGT</sequence>
<comment type="catalytic activity">
    <reaction evidence="8">
        <text>L-tyrosyl-[protein] + UTP = O-(5'-uridylyl)-L-tyrosyl-[protein] + diphosphate</text>
        <dbReference type="Rhea" id="RHEA:83887"/>
        <dbReference type="Rhea" id="RHEA-COMP:10136"/>
        <dbReference type="Rhea" id="RHEA-COMP:20238"/>
        <dbReference type="ChEBI" id="CHEBI:33019"/>
        <dbReference type="ChEBI" id="CHEBI:46398"/>
        <dbReference type="ChEBI" id="CHEBI:46858"/>
        <dbReference type="ChEBI" id="CHEBI:90602"/>
    </reaction>
</comment>
<keyword evidence="6 8" id="KW-0067">ATP-binding</keyword>
<feature type="binding site" evidence="8">
    <location>
        <position position="206"/>
    </location>
    <ligand>
        <name>ATP</name>
        <dbReference type="ChEBI" id="CHEBI:30616"/>
    </ligand>
</feature>
<feature type="binding site" evidence="8">
    <location>
        <position position="113"/>
    </location>
    <ligand>
        <name>ATP</name>
        <dbReference type="ChEBI" id="CHEBI:30616"/>
    </ligand>
</feature>
<gene>
    <name evidence="8" type="primary">ydiU</name>
    <name evidence="8" type="synonym">selO</name>
    <name evidence="9" type="ORF">MPPM_5382</name>
</gene>
<dbReference type="PANTHER" id="PTHR32057:SF14">
    <property type="entry name" value="PROTEIN ADENYLYLTRANSFERASE SELO, MITOCHONDRIAL"/>
    <property type="match status" value="1"/>
</dbReference>
<keyword evidence="7 8" id="KW-0460">Magnesium</keyword>
<evidence type="ECO:0000256" key="1">
    <source>
        <dbReference type="ARBA" id="ARBA00009747"/>
    </source>
</evidence>
<dbReference type="GO" id="GO:0005524">
    <property type="term" value="F:ATP binding"/>
    <property type="evidence" value="ECO:0007669"/>
    <property type="project" value="UniProtKB-UniRule"/>
</dbReference>
<dbReference type="EMBL" id="AP014809">
    <property type="protein sequence ID" value="BAU93987.1"/>
    <property type="molecule type" value="Genomic_DNA"/>
</dbReference>
<feature type="binding site" evidence="8">
    <location>
        <position position="149"/>
    </location>
    <ligand>
        <name>ATP</name>
        <dbReference type="ChEBI" id="CHEBI:30616"/>
    </ligand>
</feature>
<dbReference type="HAMAP" id="MF_00692">
    <property type="entry name" value="SelO"/>
    <property type="match status" value="1"/>
</dbReference>
<proteinExistence type="inferred from homology"/>
<feature type="binding site" evidence="8">
    <location>
        <position position="285"/>
    </location>
    <ligand>
        <name>ATP</name>
        <dbReference type="ChEBI" id="CHEBI:30616"/>
    </ligand>
</feature>
<keyword evidence="5 8" id="KW-0547">Nucleotide-binding</keyword>
<keyword evidence="4 8" id="KW-0479">Metal-binding</keyword>
<comment type="similarity">
    <text evidence="1 8">Belongs to the SELO family.</text>
</comment>
<feature type="binding site" evidence="8">
    <location>
        <position position="148"/>
    </location>
    <ligand>
        <name>ATP</name>
        <dbReference type="ChEBI" id="CHEBI:30616"/>
    </ligand>
</feature>
<evidence type="ECO:0000313" key="10">
    <source>
        <dbReference type="Proteomes" id="UP000218288"/>
    </source>
</evidence>
<feature type="binding site" evidence="8">
    <location>
        <position position="285"/>
    </location>
    <ligand>
        <name>Mg(2+)</name>
        <dbReference type="ChEBI" id="CHEBI:18420"/>
    </ligand>
</feature>
<comment type="catalytic activity">
    <reaction evidence="8">
        <text>L-tyrosyl-[protein] + ATP = O-(5'-adenylyl)-L-tyrosyl-[protein] + diphosphate</text>
        <dbReference type="Rhea" id="RHEA:54288"/>
        <dbReference type="Rhea" id="RHEA-COMP:10136"/>
        <dbReference type="Rhea" id="RHEA-COMP:13846"/>
        <dbReference type="ChEBI" id="CHEBI:30616"/>
        <dbReference type="ChEBI" id="CHEBI:33019"/>
        <dbReference type="ChEBI" id="CHEBI:46858"/>
        <dbReference type="ChEBI" id="CHEBI:83624"/>
        <dbReference type="EC" id="2.7.7.108"/>
    </reaction>
</comment>
<organism evidence="9 10">
    <name type="scientific">Methylorubrum populi</name>
    <dbReference type="NCBI Taxonomy" id="223967"/>
    <lineage>
        <taxon>Bacteria</taxon>
        <taxon>Pseudomonadati</taxon>
        <taxon>Pseudomonadota</taxon>
        <taxon>Alphaproteobacteria</taxon>
        <taxon>Hyphomicrobiales</taxon>
        <taxon>Methylobacteriaceae</taxon>
        <taxon>Methylorubrum</taxon>
    </lineage>
</organism>
<feature type="binding site" evidence="8">
    <location>
        <position position="115"/>
    </location>
    <ligand>
        <name>ATP</name>
        <dbReference type="ChEBI" id="CHEBI:30616"/>
    </ligand>
</feature>
<evidence type="ECO:0000256" key="5">
    <source>
        <dbReference type="ARBA" id="ARBA00022741"/>
    </source>
</evidence>
<evidence type="ECO:0000256" key="8">
    <source>
        <dbReference type="HAMAP-Rule" id="MF_00692"/>
    </source>
</evidence>
<comment type="catalytic activity">
    <reaction evidence="8">
        <text>L-threonyl-[protein] + ATP = 3-O-(5'-adenylyl)-L-threonyl-[protein] + diphosphate</text>
        <dbReference type="Rhea" id="RHEA:54292"/>
        <dbReference type="Rhea" id="RHEA-COMP:11060"/>
        <dbReference type="Rhea" id="RHEA-COMP:13847"/>
        <dbReference type="ChEBI" id="CHEBI:30013"/>
        <dbReference type="ChEBI" id="CHEBI:30616"/>
        <dbReference type="ChEBI" id="CHEBI:33019"/>
        <dbReference type="ChEBI" id="CHEBI:138113"/>
        <dbReference type="EC" id="2.7.7.108"/>
    </reaction>
</comment>
<dbReference type="Pfam" id="PF02696">
    <property type="entry name" value="SelO"/>
    <property type="match status" value="1"/>
</dbReference>
<dbReference type="Proteomes" id="UP000218288">
    <property type="component" value="Chromosome"/>
</dbReference>
<evidence type="ECO:0000313" key="9">
    <source>
        <dbReference type="EMBL" id="BAU93987.1"/>
    </source>
</evidence>
<evidence type="ECO:0000256" key="7">
    <source>
        <dbReference type="ARBA" id="ARBA00022842"/>
    </source>
</evidence>
<comment type="catalytic activity">
    <reaction evidence="8">
        <text>L-seryl-[protein] + UTP = O-(5'-uridylyl)-L-seryl-[protein] + diphosphate</text>
        <dbReference type="Rhea" id="RHEA:64604"/>
        <dbReference type="Rhea" id="RHEA-COMP:9863"/>
        <dbReference type="Rhea" id="RHEA-COMP:16635"/>
        <dbReference type="ChEBI" id="CHEBI:29999"/>
        <dbReference type="ChEBI" id="CHEBI:33019"/>
        <dbReference type="ChEBI" id="CHEBI:46398"/>
        <dbReference type="ChEBI" id="CHEBI:156051"/>
    </reaction>
</comment>
<name>A0A160PK24_9HYPH</name>
<dbReference type="GO" id="GO:0000287">
    <property type="term" value="F:magnesium ion binding"/>
    <property type="evidence" value="ECO:0007669"/>
    <property type="project" value="UniProtKB-UniRule"/>
</dbReference>